<sequence length="188" mass="23187">MTNKKKELQVSHYHTNKTNKKKDIKKKKRIENQQQKKSCCNDSVHPGYCFIFIAFKQDASCVNAKWKKKVLVLQQYDTIRRNEEQRWKEKKKEEKKKKERKEEYKRVFAFVCSIFLVNLFAFKQTKIIETNFFFFTFIYLYIIFFLKKKKKKEYIKTRAQTRECWFKFLLHAKCFLQMQHANGFSRVW</sequence>
<dbReference type="Proteomes" id="UP000023152">
    <property type="component" value="Unassembled WGS sequence"/>
</dbReference>
<keyword evidence="2" id="KW-0812">Transmembrane</keyword>
<comment type="caution">
    <text evidence="3">The sequence shown here is derived from an EMBL/GenBank/DDBJ whole genome shotgun (WGS) entry which is preliminary data.</text>
</comment>
<accession>X6ML54</accession>
<feature type="compositionally biased region" description="Basic residues" evidence="1">
    <location>
        <begin position="14"/>
        <end position="29"/>
    </location>
</feature>
<proteinExistence type="predicted"/>
<gene>
    <name evidence="3" type="ORF">RFI_23574</name>
</gene>
<keyword evidence="4" id="KW-1185">Reference proteome</keyword>
<name>X6ML54_RETFI</name>
<feature type="transmembrane region" description="Helical" evidence="2">
    <location>
        <begin position="104"/>
        <end position="122"/>
    </location>
</feature>
<evidence type="ECO:0000313" key="4">
    <source>
        <dbReference type="Proteomes" id="UP000023152"/>
    </source>
</evidence>
<keyword evidence="2" id="KW-1133">Transmembrane helix</keyword>
<evidence type="ECO:0000256" key="1">
    <source>
        <dbReference type="SAM" id="MobiDB-lite"/>
    </source>
</evidence>
<evidence type="ECO:0008006" key="5">
    <source>
        <dbReference type="Google" id="ProtNLM"/>
    </source>
</evidence>
<feature type="non-terminal residue" evidence="3">
    <location>
        <position position="188"/>
    </location>
</feature>
<dbReference type="EMBL" id="ASPP01020383">
    <property type="protein sequence ID" value="ETO13795.1"/>
    <property type="molecule type" value="Genomic_DNA"/>
</dbReference>
<keyword evidence="2" id="KW-0472">Membrane</keyword>
<dbReference type="AlphaFoldDB" id="X6ML54"/>
<feature type="transmembrane region" description="Helical" evidence="2">
    <location>
        <begin position="128"/>
        <end position="146"/>
    </location>
</feature>
<evidence type="ECO:0000256" key="2">
    <source>
        <dbReference type="SAM" id="Phobius"/>
    </source>
</evidence>
<protein>
    <recommendedName>
        <fullName evidence="5">Transmembrane protein</fullName>
    </recommendedName>
</protein>
<evidence type="ECO:0000313" key="3">
    <source>
        <dbReference type="EMBL" id="ETO13795.1"/>
    </source>
</evidence>
<organism evidence="3 4">
    <name type="scientific">Reticulomyxa filosa</name>
    <dbReference type="NCBI Taxonomy" id="46433"/>
    <lineage>
        <taxon>Eukaryota</taxon>
        <taxon>Sar</taxon>
        <taxon>Rhizaria</taxon>
        <taxon>Retaria</taxon>
        <taxon>Foraminifera</taxon>
        <taxon>Monothalamids</taxon>
        <taxon>Reticulomyxidae</taxon>
        <taxon>Reticulomyxa</taxon>
    </lineage>
</organism>
<reference evidence="3 4" key="1">
    <citation type="journal article" date="2013" name="Curr. Biol.">
        <title>The Genome of the Foraminiferan Reticulomyxa filosa.</title>
        <authorList>
            <person name="Glockner G."/>
            <person name="Hulsmann N."/>
            <person name="Schleicher M."/>
            <person name="Noegel A.A."/>
            <person name="Eichinger L."/>
            <person name="Gallinger C."/>
            <person name="Pawlowski J."/>
            <person name="Sierra R."/>
            <person name="Euteneuer U."/>
            <person name="Pillet L."/>
            <person name="Moustafa A."/>
            <person name="Platzer M."/>
            <person name="Groth M."/>
            <person name="Szafranski K."/>
            <person name="Schliwa M."/>
        </authorList>
    </citation>
    <scope>NUCLEOTIDE SEQUENCE [LARGE SCALE GENOMIC DNA]</scope>
</reference>
<feature type="region of interest" description="Disordered" evidence="1">
    <location>
        <begin position="1"/>
        <end position="30"/>
    </location>
</feature>